<protein>
    <submittedName>
        <fullName evidence="2">Uncharacterized protein</fullName>
    </submittedName>
</protein>
<name>A0A0U3I3D1_9GAMM</name>
<dbReference type="AlphaFoldDB" id="A0A0U3I3D1"/>
<reference evidence="2 3" key="1">
    <citation type="submission" date="2015-12" db="EMBL/GenBank/DDBJ databases">
        <title>Complete genome sequence of Pseudoalteromonas rubra SCSIO 6842, harboring a conjugative plasmid.</title>
        <authorList>
            <person name="Li B."/>
            <person name="Wang X."/>
        </authorList>
    </citation>
    <scope>NUCLEOTIDE SEQUENCE [LARGE SCALE GENOMIC DNA]</scope>
    <source>
        <strain evidence="2 3">SCSIO 6842</strain>
    </source>
</reference>
<sequence>MELYCAAEKGSEEKRRPATKPHALGPIQQKIQAKKRPHKAASTHIMGNHEGINVKTRPF</sequence>
<evidence type="ECO:0000313" key="2">
    <source>
        <dbReference type="EMBL" id="ALU41559.1"/>
    </source>
</evidence>
<feature type="region of interest" description="Disordered" evidence="1">
    <location>
        <begin position="1"/>
        <end position="59"/>
    </location>
</feature>
<feature type="compositionally biased region" description="Basic residues" evidence="1">
    <location>
        <begin position="32"/>
        <end position="41"/>
    </location>
</feature>
<dbReference type="Proteomes" id="UP000069015">
    <property type="component" value="Chromosome 1"/>
</dbReference>
<accession>A0A0U3I3D1</accession>
<organism evidence="2 3">
    <name type="scientific">Pseudoalteromonas rubra</name>
    <dbReference type="NCBI Taxonomy" id="43658"/>
    <lineage>
        <taxon>Bacteria</taxon>
        <taxon>Pseudomonadati</taxon>
        <taxon>Pseudomonadota</taxon>
        <taxon>Gammaproteobacteria</taxon>
        <taxon>Alteromonadales</taxon>
        <taxon>Pseudoalteromonadaceae</taxon>
        <taxon>Pseudoalteromonas</taxon>
    </lineage>
</organism>
<evidence type="ECO:0000256" key="1">
    <source>
        <dbReference type="SAM" id="MobiDB-lite"/>
    </source>
</evidence>
<proteinExistence type="predicted"/>
<evidence type="ECO:0000313" key="3">
    <source>
        <dbReference type="Proteomes" id="UP000069015"/>
    </source>
</evidence>
<gene>
    <name evidence="2" type="ORF">AT705_00640</name>
</gene>
<dbReference type="KEGG" id="prr:AT705_00640"/>
<dbReference type="EMBL" id="CP013611">
    <property type="protein sequence ID" value="ALU41559.1"/>
    <property type="molecule type" value="Genomic_DNA"/>
</dbReference>